<reference evidence="1" key="1">
    <citation type="submission" date="2018-02" db="EMBL/GenBank/DDBJ databases">
        <title>Rhizophora mucronata_Transcriptome.</title>
        <authorList>
            <person name="Meera S.P."/>
            <person name="Sreeshan A."/>
            <person name="Augustine A."/>
        </authorList>
    </citation>
    <scope>NUCLEOTIDE SEQUENCE</scope>
    <source>
        <tissue evidence="1">Leaf</tissue>
    </source>
</reference>
<protein>
    <submittedName>
        <fullName evidence="1">Uncharacterized protein</fullName>
    </submittedName>
</protein>
<proteinExistence type="predicted"/>
<organism evidence="1">
    <name type="scientific">Rhizophora mucronata</name>
    <name type="common">Asiatic mangrove</name>
    <dbReference type="NCBI Taxonomy" id="61149"/>
    <lineage>
        <taxon>Eukaryota</taxon>
        <taxon>Viridiplantae</taxon>
        <taxon>Streptophyta</taxon>
        <taxon>Embryophyta</taxon>
        <taxon>Tracheophyta</taxon>
        <taxon>Spermatophyta</taxon>
        <taxon>Magnoliopsida</taxon>
        <taxon>eudicotyledons</taxon>
        <taxon>Gunneridae</taxon>
        <taxon>Pentapetalae</taxon>
        <taxon>rosids</taxon>
        <taxon>fabids</taxon>
        <taxon>Malpighiales</taxon>
        <taxon>Rhizophoraceae</taxon>
        <taxon>Rhizophora</taxon>
    </lineage>
</organism>
<accession>A0A2P2NLP1</accession>
<sequence length="30" mass="3742">MHNPTLNVYEECPKNNIKYQFNHTRPYENF</sequence>
<name>A0A2P2NLP1_RHIMU</name>
<dbReference type="AlphaFoldDB" id="A0A2P2NLP1"/>
<evidence type="ECO:0000313" key="1">
    <source>
        <dbReference type="EMBL" id="MBX43422.1"/>
    </source>
</evidence>
<dbReference type="EMBL" id="GGEC01062938">
    <property type="protein sequence ID" value="MBX43422.1"/>
    <property type="molecule type" value="Transcribed_RNA"/>
</dbReference>